<keyword evidence="2" id="KW-0732">Signal</keyword>
<dbReference type="EMBL" id="JABZMK010000065">
    <property type="protein sequence ID" value="MBF1129889.1"/>
    <property type="molecule type" value="Genomic_DNA"/>
</dbReference>
<dbReference type="Pfam" id="PF14903">
    <property type="entry name" value="WG_beta_rep"/>
    <property type="match status" value="2"/>
</dbReference>
<dbReference type="PANTHER" id="PTHR37841:SF1">
    <property type="entry name" value="DUF3298 DOMAIN-CONTAINING PROTEIN"/>
    <property type="match status" value="1"/>
</dbReference>
<accession>A0A930B6K3</accession>
<sequence>MCGGLKKRYILAALVCFGAVMFGGGFVQAESTTAESRSETRTTVDRNGTIAERVRRTESRTTVSSETKDSDAIRNMAAEQRRQMERMGLPHTGDRAFNEKVEYQYESGVVLNELLAPLVVPNRNVPKSIGTWAGMTFQNDRIIEQGILAKCKSGGKWGILGTDGKELIAPAYKEILDVNDRTGVIHVMVDKKTTRFISKTGEQLTPEAADESDRRSRTDAAGQEDGREYYDSDGYTSFKEKGKYGFKDGMGKVVISPRYKDVLAEFSEDRAFVKNEKGKIVAVDGSGRELFQAPSNQMYAYEGGLAEYRRKVGGFNVGSLLGFVTGGLIYGGFGYNGIGLGGFTYDGAKRGYIDRDGNIVIDSRNDKVWPMTWYGTVIKNDGKTGFVNRKGEYVIRPGDYDVGDLDEINGLLVLKDGKTGKSGIFSVETGQQVISFRYDGITFAGSDRLVVEKNGVRSLYNMRTGYSVFSVSTDMTIDPFLHDRLTWVHQGSSNYEVINDQGQILFADKEGLIEEARPFSHGYSAVKAKGKWGIMDSSGKWLVQPVYQDVDIL</sequence>
<evidence type="ECO:0000256" key="1">
    <source>
        <dbReference type="SAM" id="MobiDB-lite"/>
    </source>
</evidence>
<feature type="region of interest" description="Disordered" evidence="1">
    <location>
        <begin position="199"/>
        <end position="231"/>
    </location>
</feature>
<name>A0A930B6K3_9FIRM</name>
<proteinExistence type="predicted"/>
<evidence type="ECO:0000313" key="3">
    <source>
        <dbReference type="EMBL" id="MBF1129889.1"/>
    </source>
</evidence>
<organism evidence="3 4">
    <name type="scientific">Dialister invisus</name>
    <dbReference type="NCBI Taxonomy" id="218538"/>
    <lineage>
        <taxon>Bacteria</taxon>
        <taxon>Bacillati</taxon>
        <taxon>Bacillota</taxon>
        <taxon>Negativicutes</taxon>
        <taxon>Veillonellales</taxon>
        <taxon>Veillonellaceae</taxon>
        <taxon>Dialister</taxon>
    </lineage>
</organism>
<evidence type="ECO:0000256" key="2">
    <source>
        <dbReference type="SAM" id="SignalP"/>
    </source>
</evidence>
<reference evidence="3" key="1">
    <citation type="submission" date="2020-04" db="EMBL/GenBank/DDBJ databases">
        <title>Deep metagenomics examines the oral microbiome during advanced dental caries in children, revealing novel taxa and co-occurrences with host molecules.</title>
        <authorList>
            <person name="Baker J.L."/>
            <person name="Morton J.T."/>
            <person name="Dinis M."/>
            <person name="Alvarez R."/>
            <person name="Tran N.C."/>
            <person name="Knight R."/>
            <person name="Edlund A."/>
        </authorList>
    </citation>
    <scope>NUCLEOTIDE SEQUENCE</scope>
    <source>
        <strain evidence="3">JCVI_32_bin.14</strain>
    </source>
</reference>
<dbReference type="PANTHER" id="PTHR37841">
    <property type="entry name" value="GLR2918 PROTEIN"/>
    <property type="match status" value="1"/>
</dbReference>
<feature type="compositionally biased region" description="Basic and acidic residues" evidence="1">
    <location>
        <begin position="211"/>
        <end position="230"/>
    </location>
</feature>
<feature type="chain" id="PRO_5037781263" evidence="2">
    <location>
        <begin position="30"/>
        <end position="553"/>
    </location>
</feature>
<evidence type="ECO:0000313" key="4">
    <source>
        <dbReference type="Proteomes" id="UP000757890"/>
    </source>
</evidence>
<comment type="caution">
    <text evidence="3">The sequence shown here is derived from an EMBL/GenBank/DDBJ whole genome shotgun (WGS) entry which is preliminary data.</text>
</comment>
<dbReference type="AlphaFoldDB" id="A0A930B6K3"/>
<protein>
    <submittedName>
        <fullName evidence="3">WG repeat-containing protein</fullName>
    </submittedName>
</protein>
<feature type="signal peptide" evidence="2">
    <location>
        <begin position="1"/>
        <end position="29"/>
    </location>
</feature>
<gene>
    <name evidence="3" type="ORF">HXL70_07605</name>
</gene>
<dbReference type="InterPro" id="IPR032774">
    <property type="entry name" value="WG_beta_rep"/>
</dbReference>
<dbReference type="Proteomes" id="UP000757890">
    <property type="component" value="Unassembled WGS sequence"/>
</dbReference>